<dbReference type="Proteomes" id="UP001603857">
    <property type="component" value="Unassembled WGS sequence"/>
</dbReference>
<proteinExistence type="predicted"/>
<keyword evidence="3" id="KW-1185">Reference proteome</keyword>
<dbReference type="EMBL" id="JBGMDY010000006">
    <property type="protein sequence ID" value="KAL2329832.1"/>
    <property type="molecule type" value="Genomic_DNA"/>
</dbReference>
<comment type="caution">
    <text evidence="2">The sequence shown here is derived from an EMBL/GenBank/DDBJ whole genome shotgun (WGS) entry which is preliminary data.</text>
</comment>
<reference evidence="2 3" key="1">
    <citation type="submission" date="2024-08" db="EMBL/GenBank/DDBJ databases">
        <title>Insights into the chromosomal genome structure of Flemingia macrophylla.</title>
        <authorList>
            <person name="Ding Y."/>
            <person name="Zhao Y."/>
            <person name="Bi W."/>
            <person name="Wu M."/>
            <person name="Zhao G."/>
            <person name="Gong Y."/>
            <person name="Li W."/>
            <person name="Zhang P."/>
        </authorList>
    </citation>
    <scope>NUCLEOTIDE SEQUENCE [LARGE SCALE GENOMIC DNA]</scope>
    <source>
        <strain evidence="2">DYQJB</strain>
        <tissue evidence="2">Leaf</tissue>
    </source>
</reference>
<sequence>MKKKASTISTLLVIMVIWFDAHLSIAQVLEWESNGTTSECDGSVEECLNLNIHHLDSQLPTISTSHLSRILAETDGYSSLHTLNGDNPAFCSTNTGYKNCLADPRSSKVRCQEPTKRDCHYV</sequence>
<protein>
    <submittedName>
        <fullName evidence="2">Uncharacterized protein</fullName>
    </submittedName>
</protein>
<feature type="chain" id="PRO_5044885262" evidence="1">
    <location>
        <begin position="27"/>
        <end position="122"/>
    </location>
</feature>
<accession>A0ABD1M220</accession>
<keyword evidence="1" id="KW-0732">Signal</keyword>
<organism evidence="2 3">
    <name type="scientific">Flemingia macrophylla</name>
    <dbReference type="NCBI Taxonomy" id="520843"/>
    <lineage>
        <taxon>Eukaryota</taxon>
        <taxon>Viridiplantae</taxon>
        <taxon>Streptophyta</taxon>
        <taxon>Embryophyta</taxon>
        <taxon>Tracheophyta</taxon>
        <taxon>Spermatophyta</taxon>
        <taxon>Magnoliopsida</taxon>
        <taxon>eudicotyledons</taxon>
        <taxon>Gunneridae</taxon>
        <taxon>Pentapetalae</taxon>
        <taxon>rosids</taxon>
        <taxon>fabids</taxon>
        <taxon>Fabales</taxon>
        <taxon>Fabaceae</taxon>
        <taxon>Papilionoideae</taxon>
        <taxon>50 kb inversion clade</taxon>
        <taxon>NPAAA clade</taxon>
        <taxon>indigoferoid/millettioid clade</taxon>
        <taxon>Phaseoleae</taxon>
        <taxon>Flemingia</taxon>
    </lineage>
</organism>
<feature type="signal peptide" evidence="1">
    <location>
        <begin position="1"/>
        <end position="26"/>
    </location>
</feature>
<name>A0ABD1M220_9FABA</name>
<evidence type="ECO:0000313" key="2">
    <source>
        <dbReference type="EMBL" id="KAL2329832.1"/>
    </source>
</evidence>
<dbReference type="AlphaFoldDB" id="A0ABD1M220"/>
<evidence type="ECO:0000256" key="1">
    <source>
        <dbReference type="SAM" id="SignalP"/>
    </source>
</evidence>
<evidence type="ECO:0000313" key="3">
    <source>
        <dbReference type="Proteomes" id="UP001603857"/>
    </source>
</evidence>
<gene>
    <name evidence="2" type="ORF">Fmac_017413</name>
</gene>